<dbReference type="GO" id="GO:0008658">
    <property type="term" value="F:penicillin binding"/>
    <property type="evidence" value="ECO:0007669"/>
    <property type="project" value="InterPro"/>
</dbReference>
<comment type="similarity">
    <text evidence="2">In the C-terminal section; belongs to the transpeptidase family.</text>
</comment>
<dbReference type="InterPro" id="IPR013783">
    <property type="entry name" value="Ig-like_fold"/>
</dbReference>
<evidence type="ECO:0000256" key="14">
    <source>
        <dbReference type="ARBA" id="ARBA00023316"/>
    </source>
</evidence>
<accession>A0A1G2BII0</accession>
<evidence type="ECO:0000256" key="7">
    <source>
        <dbReference type="ARBA" id="ARBA00022676"/>
    </source>
</evidence>
<dbReference type="Gene3D" id="1.10.3810.10">
    <property type="entry name" value="Biosynthetic peptidoglycan transglycosylase-like"/>
    <property type="match status" value="1"/>
</dbReference>
<evidence type="ECO:0000256" key="2">
    <source>
        <dbReference type="ARBA" id="ARBA00007090"/>
    </source>
</evidence>
<keyword evidence="6" id="KW-0645">Protease</keyword>
<dbReference type="PANTHER" id="PTHR32282">
    <property type="entry name" value="BINDING PROTEIN TRANSPEPTIDASE, PUTATIVE-RELATED"/>
    <property type="match status" value="1"/>
</dbReference>
<dbReference type="GO" id="GO:0008955">
    <property type="term" value="F:peptidoglycan glycosyltransferase activity"/>
    <property type="evidence" value="ECO:0007669"/>
    <property type="project" value="UniProtKB-EC"/>
</dbReference>
<evidence type="ECO:0000256" key="17">
    <source>
        <dbReference type="SAM" id="MobiDB-lite"/>
    </source>
</evidence>
<dbReference type="Gene3D" id="3.40.710.10">
    <property type="entry name" value="DD-peptidase/beta-lactamase superfamily"/>
    <property type="match status" value="1"/>
</dbReference>
<keyword evidence="11" id="KW-0573">Peptidoglycan synthesis</keyword>
<evidence type="ECO:0000256" key="15">
    <source>
        <dbReference type="ARBA" id="ARBA00034000"/>
    </source>
</evidence>
<evidence type="ECO:0000256" key="9">
    <source>
        <dbReference type="ARBA" id="ARBA00022801"/>
    </source>
</evidence>
<keyword evidence="18" id="KW-1133">Transmembrane helix</keyword>
<gene>
    <name evidence="21" type="ORF">A2319_02275</name>
</gene>
<evidence type="ECO:0000259" key="20">
    <source>
        <dbReference type="Pfam" id="PF00912"/>
    </source>
</evidence>
<dbReference type="GO" id="GO:0006508">
    <property type="term" value="P:proteolysis"/>
    <property type="evidence" value="ECO:0007669"/>
    <property type="project" value="UniProtKB-KW"/>
</dbReference>
<comment type="caution">
    <text evidence="21">The sequence shown here is derived from an EMBL/GenBank/DDBJ whole genome shotgun (WGS) entry which is preliminary data.</text>
</comment>
<evidence type="ECO:0000313" key="22">
    <source>
        <dbReference type="Proteomes" id="UP000176420"/>
    </source>
</evidence>
<dbReference type="GO" id="GO:0009002">
    <property type="term" value="F:serine-type D-Ala-D-Ala carboxypeptidase activity"/>
    <property type="evidence" value="ECO:0007669"/>
    <property type="project" value="UniProtKB-EC"/>
</dbReference>
<comment type="catalytic activity">
    <reaction evidence="16">
        <text>[GlcNAc-(1-&gt;4)-Mur2Ac(oyl-L-Ala-gamma-D-Glu-L-Lys-D-Ala-D-Ala)](n)-di-trans,octa-cis-undecaprenyl diphosphate + beta-D-GlcNAc-(1-&gt;4)-Mur2Ac(oyl-L-Ala-gamma-D-Glu-L-Lys-D-Ala-D-Ala)-di-trans,octa-cis-undecaprenyl diphosphate = [GlcNAc-(1-&gt;4)-Mur2Ac(oyl-L-Ala-gamma-D-Glu-L-Lys-D-Ala-D-Ala)](n+1)-di-trans,octa-cis-undecaprenyl diphosphate + di-trans,octa-cis-undecaprenyl diphosphate + H(+)</text>
        <dbReference type="Rhea" id="RHEA:23708"/>
        <dbReference type="Rhea" id="RHEA-COMP:9602"/>
        <dbReference type="Rhea" id="RHEA-COMP:9603"/>
        <dbReference type="ChEBI" id="CHEBI:15378"/>
        <dbReference type="ChEBI" id="CHEBI:58405"/>
        <dbReference type="ChEBI" id="CHEBI:60033"/>
        <dbReference type="ChEBI" id="CHEBI:78435"/>
        <dbReference type="EC" id="2.4.99.28"/>
    </reaction>
</comment>
<dbReference type="SUPFAM" id="SSF53955">
    <property type="entry name" value="Lysozyme-like"/>
    <property type="match status" value="1"/>
</dbReference>
<dbReference type="GO" id="GO:0071555">
    <property type="term" value="P:cell wall organization"/>
    <property type="evidence" value="ECO:0007669"/>
    <property type="project" value="UniProtKB-KW"/>
</dbReference>
<proteinExistence type="inferred from homology"/>
<feature type="domain" description="Glycosyl transferase family 51" evidence="20">
    <location>
        <begin position="110"/>
        <end position="279"/>
    </location>
</feature>
<dbReference type="FunFam" id="1.10.3810.10:FF:000001">
    <property type="entry name" value="Penicillin-binding protein 1A"/>
    <property type="match status" value="1"/>
</dbReference>
<feature type="transmembrane region" description="Helical" evidence="18">
    <location>
        <begin position="55"/>
        <end position="81"/>
    </location>
</feature>
<evidence type="ECO:0000256" key="12">
    <source>
        <dbReference type="ARBA" id="ARBA00023136"/>
    </source>
</evidence>
<evidence type="ECO:0000256" key="13">
    <source>
        <dbReference type="ARBA" id="ARBA00023268"/>
    </source>
</evidence>
<keyword evidence="7" id="KW-0328">Glycosyltransferase</keyword>
<dbReference type="InterPro" id="IPR036950">
    <property type="entry name" value="PBP_transglycosylase"/>
</dbReference>
<name>A0A1G2BII0_9BACT</name>
<comment type="similarity">
    <text evidence="3">In the N-terminal section; belongs to the glycosyltransferase 51 family.</text>
</comment>
<dbReference type="InterPro" id="IPR012338">
    <property type="entry name" value="Beta-lactam/transpept-like"/>
</dbReference>
<reference evidence="21 22" key="1">
    <citation type="journal article" date="2016" name="Nat. Commun.">
        <title>Thousands of microbial genomes shed light on interconnected biogeochemical processes in an aquifer system.</title>
        <authorList>
            <person name="Anantharaman K."/>
            <person name="Brown C.T."/>
            <person name="Hug L.A."/>
            <person name="Sharon I."/>
            <person name="Castelle C.J."/>
            <person name="Probst A.J."/>
            <person name="Thomas B.C."/>
            <person name="Singh A."/>
            <person name="Wilkins M.J."/>
            <person name="Karaoz U."/>
            <person name="Brodie E.L."/>
            <person name="Williams K.H."/>
            <person name="Hubbard S.S."/>
            <person name="Banfield J.F."/>
        </authorList>
    </citation>
    <scope>NUCLEOTIDE SEQUENCE [LARGE SCALE GENOMIC DNA]</scope>
</reference>
<evidence type="ECO:0000256" key="3">
    <source>
        <dbReference type="ARBA" id="ARBA00007739"/>
    </source>
</evidence>
<evidence type="ECO:0000256" key="6">
    <source>
        <dbReference type="ARBA" id="ARBA00022670"/>
    </source>
</evidence>
<dbReference type="GO" id="GO:0008360">
    <property type="term" value="P:regulation of cell shape"/>
    <property type="evidence" value="ECO:0007669"/>
    <property type="project" value="UniProtKB-KW"/>
</dbReference>
<evidence type="ECO:0000256" key="16">
    <source>
        <dbReference type="ARBA" id="ARBA00049902"/>
    </source>
</evidence>
<dbReference type="GO" id="GO:0030288">
    <property type="term" value="C:outer membrane-bounded periplasmic space"/>
    <property type="evidence" value="ECO:0007669"/>
    <property type="project" value="TreeGrafter"/>
</dbReference>
<evidence type="ECO:0000256" key="5">
    <source>
        <dbReference type="ARBA" id="ARBA00022645"/>
    </source>
</evidence>
<keyword evidence="13" id="KW-0511">Multifunctional enzyme</keyword>
<dbReference type="SUPFAM" id="SSF56601">
    <property type="entry name" value="beta-lactamase/transpeptidase-like"/>
    <property type="match status" value="1"/>
</dbReference>
<dbReference type="InterPro" id="IPR001460">
    <property type="entry name" value="PCN-bd_Tpept"/>
</dbReference>
<keyword evidence="10" id="KW-0133">Cell shape</keyword>
<organism evidence="21 22">
    <name type="scientific">Candidatus Kerfeldbacteria bacterium RIFOXYB2_FULL_38_14</name>
    <dbReference type="NCBI Taxonomy" id="1798547"/>
    <lineage>
        <taxon>Bacteria</taxon>
        <taxon>Candidatus Kerfeldiibacteriota</taxon>
    </lineage>
</organism>
<evidence type="ECO:0000256" key="10">
    <source>
        <dbReference type="ARBA" id="ARBA00022960"/>
    </source>
</evidence>
<dbReference type="Pfam" id="PF00905">
    <property type="entry name" value="Transpeptidase"/>
    <property type="match status" value="1"/>
</dbReference>
<evidence type="ECO:0000256" key="8">
    <source>
        <dbReference type="ARBA" id="ARBA00022679"/>
    </source>
</evidence>
<dbReference type="Pfam" id="PF00912">
    <property type="entry name" value="Transgly"/>
    <property type="match status" value="1"/>
</dbReference>
<dbReference type="Proteomes" id="UP000176420">
    <property type="component" value="Unassembled WGS sequence"/>
</dbReference>
<keyword evidence="14" id="KW-0961">Cell wall biogenesis/degradation</keyword>
<dbReference type="InterPro" id="IPR023346">
    <property type="entry name" value="Lysozyme-like_dom_sf"/>
</dbReference>
<protein>
    <submittedName>
        <fullName evidence="21">Uncharacterized protein</fullName>
    </submittedName>
</protein>
<dbReference type="EMBL" id="MHKI01000005">
    <property type="protein sequence ID" value="OGY88027.1"/>
    <property type="molecule type" value="Genomic_DNA"/>
</dbReference>
<evidence type="ECO:0000256" key="1">
    <source>
        <dbReference type="ARBA" id="ARBA00004236"/>
    </source>
</evidence>
<keyword evidence="18" id="KW-0812">Transmembrane</keyword>
<dbReference type="GO" id="GO:0009252">
    <property type="term" value="P:peptidoglycan biosynthetic process"/>
    <property type="evidence" value="ECO:0007669"/>
    <property type="project" value="UniProtKB-KW"/>
</dbReference>
<evidence type="ECO:0000313" key="21">
    <source>
        <dbReference type="EMBL" id="OGY88027.1"/>
    </source>
</evidence>
<comment type="subcellular location">
    <subcellularLocation>
        <location evidence="1">Cell membrane</location>
    </subcellularLocation>
</comment>
<dbReference type="AlphaFoldDB" id="A0A1G2BII0"/>
<keyword evidence="4" id="KW-1003">Cell membrane</keyword>
<evidence type="ECO:0000256" key="18">
    <source>
        <dbReference type="SAM" id="Phobius"/>
    </source>
</evidence>
<sequence>MPIPDIAKKKHRNSAINTRHSSLKPTLKKRLDQKKKEEETKKGPGKKKKKLWKKLLWLVLILAVLGLGLGLIGIAAAYSWVSKDLADITDIETRTVQESTKIYDRTGEKLLYEVGDYRRTVVPVDRINKNIQLATISLEDRKFYTHSGVDFLGIARAIIRSHSVTNASATSTITQQFIKNAILNKDHTFKRKFKEAILSLRLEQKYSKDEIMAMYLNEVGYGGNVYGIEEAAQEYFHKSAADVSLAEAATLAAIPKAPTTMLTNPDRLQARKNYALDVMAEEGYITSDEAEQAKQENISINERIDNIDAPHFALYVKQYLEEKYGQTSVGLSGLKVITTLDWDKQQKAEEAVRNGITKVEQYGGSNAALVAIDPHTGQVWAMVGSRDFFDNEHGGQINMTTRLLQPGSSIKPVAYLAAFDKGYTPETKVFDLVTNFPSLDGGPNYQPHNYSLGTAGPVTLRYALSHSLNIPAVKTLYLVGVNNFLDLAEKLGYTSFKDRSRFGLAVVLGGAEVTPLEHTAAYATYAREGEYHKPVTVLRVEDRNGNVLEEWKDNPQQVIKQESVRTLNSVLSDSNSREGIFATLNLSDRPVAAKTGTTDDFRAAWTMGYTPSLAVGVWVGNNDFTPMKYGADGLVVATPIWKTYMESILAGTPVETFQTADYKAANSALAGNLEKTKEVNVDVYSGEIIPDECLNTYPKEYVLKKEMKEAHSILYYVDKNNPTGPPPQDPNQDPMFSSWEGAVKGWTQSEQNQKEYLTEATPKVNCGVTGENQQPKLTLISPSAGVDYVEKNLILVASATPGTGRTITAVTFLIDNLVVDARTGLTIKTQQNIQSFYNPSSLTAGKHSVTVRITDDRQHTAQDTTNISFIKKTNNTKNKN</sequence>
<evidence type="ECO:0000256" key="11">
    <source>
        <dbReference type="ARBA" id="ARBA00022984"/>
    </source>
</evidence>
<feature type="domain" description="Penicillin-binding protein transpeptidase" evidence="19">
    <location>
        <begin position="368"/>
        <end position="645"/>
    </location>
</feature>
<dbReference type="InterPro" id="IPR050396">
    <property type="entry name" value="Glycosyltr_51/Transpeptidase"/>
</dbReference>
<evidence type="ECO:0000259" key="19">
    <source>
        <dbReference type="Pfam" id="PF00905"/>
    </source>
</evidence>
<keyword evidence="12 18" id="KW-0472">Membrane</keyword>
<comment type="catalytic activity">
    <reaction evidence="15">
        <text>Preferential cleavage: (Ac)2-L-Lys-D-Ala-|-D-Ala. Also transpeptidation of peptidyl-alanyl moieties that are N-acyl substituents of D-alanine.</text>
        <dbReference type="EC" id="3.4.16.4"/>
    </reaction>
</comment>
<dbReference type="GO" id="GO:0005886">
    <property type="term" value="C:plasma membrane"/>
    <property type="evidence" value="ECO:0007669"/>
    <property type="project" value="UniProtKB-SubCell"/>
</dbReference>
<dbReference type="InterPro" id="IPR001264">
    <property type="entry name" value="Glyco_trans_51"/>
</dbReference>
<keyword evidence="5" id="KW-0121">Carboxypeptidase</keyword>
<evidence type="ECO:0000256" key="4">
    <source>
        <dbReference type="ARBA" id="ARBA00022475"/>
    </source>
</evidence>
<dbReference type="PANTHER" id="PTHR32282:SF11">
    <property type="entry name" value="PENICILLIN-BINDING PROTEIN 1B"/>
    <property type="match status" value="1"/>
</dbReference>
<keyword evidence="9" id="KW-0378">Hydrolase</keyword>
<keyword evidence="8" id="KW-0808">Transferase</keyword>
<feature type="compositionally biased region" description="Polar residues" evidence="17">
    <location>
        <begin position="14"/>
        <end position="24"/>
    </location>
</feature>
<dbReference type="Gene3D" id="2.60.40.10">
    <property type="entry name" value="Immunoglobulins"/>
    <property type="match status" value="1"/>
</dbReference>
<feature type="region of interest" description="Disordered" evidence="17">
    <location>
        <begin position="1"/>
        <end position="45"/>
    </location>
</feature>